<dbReference type="EMBL" id="AP015037">
    <property type="protein sequence ID" value="BAT86207.1"/>
    <property type="molecule type" value="Genomic_DNA"/>
</dbReference>
<protein>
    <submittedName>
        <fullName evidence="1">Uncharacterized protein</fullName>
    </submittedName>
</protein>
<proteinExistence type="predicted"/>
<dbReference type="AlphaFoldDB" id="A0A0S3S0A8"/>
<name>A0A0S3S0A8_PHAAN</name>
<keyword evidence="2" id="KW-1185">Reference proteome</keyword>
<organism evidence="1 2">
    <name type="scientific">Vigna angularis var. angularis</name>
    <dbReference type="NCBI Taxonomy" id="157739"/>
    <lineage>
        <taxon>Eukaryota</taxon>
        <taxon>Viridiplantae</taxon>
        <taxon>Streptophyta</taxon>
        <taxon>Embryophyta</taxon>
        <taxon>Tracheophyta</taxon>
        <taxon>Spermatophyta</taxon>
        <taxon>Magnoliopsida</taxon>
        <taxon>eudicotyledons</taxon>
        <taxon>Gunneridae</taxon>
        <taxon>Pentapetalae</taxon>
        <taxon>rosids</taxon>
        <taxon>fabids</taxon>
        <taxon>Fabales</taxon>
        <taxon>Fabaceae</taxon>
        <taxon>Papilionoideae</taxon>
        <taxon>50 kb inversion clade</taxon>
        <taxon>NPAAA clade</taxon>
        <taxon>indigoferoid/millettioid clade</taxon>
        <taxon>Phaseoleae</taxon>
        <taxon>Vigna</taxon>
    </lineage>
</organism>
<accession>A0A0S3S0A8</accession>
<gene>
    <name evidence="1" type="primary">Vigan.04G383500</name>
    <name evidence="1" type="ORF">VIGAN_04383500</name>
</gene>
<evidence type="ECO:0000313" key="1">
    <source>
        <dbReference type="EMBL" id="BAT86207.1"/>
    </source>
</evidence>
<dbReference type="Proteomes" id="UP000291084">
    <property type="component" value="Chromosome 4"/>
</dbReference>
<reference evidence="1 2" key="1">
    <citation type="journal article" date="2015" name="Sci. Rep.">
        <title>The power of single molecule real-time sequencing technology in the de novo assembly of a eukaryotic genome.</title>
        <authorList>
            <person name="Sakai H."/>
            <person name="Naito K."/>
            <person name="Ogiso-Tanaka E."/>
            <person name="Takahashi Y."/>
            <person name="Iseki K."/>
            <person name="Muto C."/>
            <person name="Satou K."/>
            <person name="Teruya K."/>
            <person name="Shiroma A."/>
            <person name="Shimoji M."/>
            <person name="Hirano T."/>
            <person name="Itoh T."/>
            <person name="Kaga A."/>
            <person name="Tomooka N."/>
        </authorList>
    </citation>
    <scope>NUCLEOTIDE SEQUENCE [LARGE SCALE GENOMIC DNA]</scope>
    <source>
        <strain evidence="2">cv. Shumari</strain>
    </source>
</reference>
<sequence>MRVFWICPSFECHGCSRFLECHGAHVDGAEQWTLAVVCFTEMGMITPTFGPRRKGRLPHDSDRLLRTTSAVTILVCGSRRLGSLRRRLAEERESFSLARGEKARREKSTSQPAMASVAIGVVGDALD</sequence>
<evidence type="ECO:0000313" key="2">
    <source>
        <dbReference type="Proteomes" id="UP000291084"/>
    </source>
</evidence>